<dbReference type="EMBL" id="JAPNTZ010000008">
    <property type="protein sequence ID" value="MCY1141018.1"/>
    <property type="molecule type" value="Genomic_DNA"/>
</dbReference>
<comment type="caution">
    <text evidence="1">The sequence shown here is derived from an EMBL/GenBank/DDBJ whole genome shotgun (WGS) entry which is preliminary data.</text>
</comment>
<dbReference type="Pfam" id="PF06042">
    <property type="entry name" value="NTP_transf_6"/>
    <property type="match status" value="1"/>
</dbReference>
<keyword evidence="2" id="KW-1185">Reference proteome</keyword>
<name>A0ABT4B3E1_9ACTN</name>
<reference evidence="1" key="1">
    <citation type="submission" date="2022-11" db="EMBL/GenBank/DDBJ databases">
        <authorList>
            <person name="Somphong A."/>
            <person name="Phongsopitanun W."/>
        </authorList>
    </citation>
    <scope>NUCLEOTIDE SEQUENCE</scope>
    <source>
        <strain evidence="1">Pm04-4</strain>
    </source>
</reference>
<organism evidence="1 2">
    <name type="scientific">Paractinoplanes pyxinae</name>
    <dbReference type="NCBI Taxonomy" id="2997416"/>
    <lineage>
        <taxon>Bacteria</taxon>
        <taxon>Bacillati</taxon>
        <taxon>Actinomycetota</taxon>
        <taxon>Actinomycetes</taxon>
        <taxon>Micromonosporales</taxon>
        <taxon>Micromonosporaceae</taxon>
        <taxon>Paractinoplanes</taxon>
    </lineage>
</organism>
<gene>
    <name evidence="1" type="ORF">OWR29_23725</name>
</gene>
<evidence type="ECO:0000313" key="2">
    <source>
        <dbReference type="Proteomes" id="UP001151002"/>
    </source>
</evidence>
<dbReference type="Proteomes" id="UP001151002">
    <property type="component" value="Unassembled WGS sequence"/>
</dbReference>
<proteinExistence type="predicted"/>
<dbReference type="RefSeq" id="WP_267565388.1">
    <property type="nucleotide sequence ID" value="NZ_JAPNTZ010000008.1"/>
</dbReference>
<dbReference type="PANTHER" id="PTHR39166">
    <property type="entry name" value="BLL1166 PROTEIN"/>
    <property type="match status" value="1"/>
</dbReference>
<protein>
    <submittedName>
        <fullName evidence="1">Nucleotidyltransferase family protein</fullName>
    </submittedName>
</protein>
<accession>A0ABT4B3E1</accession>
<dbReference type="PANTHER" id="PTHR39166:SF1">
    <property type="entry name" value="BLL1166 PROTEIN"/>
    <property type="match status" value="1"/>
</dbReference>
<dbReference type="InterPro" id="IPR009267">
    <property type="entry name" value="NTP_transf_6"/>
</dbReference>
<sequence length="184" mass="20224">MVSSAQDVVAVIESDPGAMRILRAAAGLGLPDWWIGAGFVRGRVWDAISNLPPSPDRDVDLAYFDPRHTDPAEEARAEAQASAVLPGTPWEIRNQARMHLRNGDEPYASTLEAIARWPETATCVAVTIRDDAVRLVACHGLDDLVNMVVRPSPAFADEAGRAKIHRRLESKGWLTRWPGLRLEV</sequence>
<evidence type="ECO:0000313" key="1">
    <source>
        <dbReference type="EMBL" id="MCY1141018.1"/>
    </source>
</evidence>